<comment type="caution">
    <text evidence="1">The sequence shown here is derived from an EMBL/GenBank/DDBJ whole genome shotgun (WGS) entry which is preliminary data.</text>
</comment>
<proteinExistence type="predicted"/>
<protein>
    <submittedName>
        <fullName evidence="1">Uncharacterized protein</fullName>
    </submittedName>
</protein>
<evidence type="ECO:0000313" key="2">
    <source>
        <dbReference type="Proteomes" id="UP000699462"/>
    </source>
</evidence>
<reference evidence="1 2" key="1">
    <citation type="submission" date="2019-07" db="EMBL/GenBank/DDBJ databases">
        <title>Annotation for the trematode Paragonimus westermani.</title>
        <authorList>
            <person name="Choi Y.-J."/>
        </authorList>
    </citation>
    <scope>NUCLEOTIDE SEQUENCE [LARGE SCALE GENOMIC DNA]</scope>
    <source>
        <strain evidence="1">180907_Pwestermani</strain>
    </source>
</reference>
<sequence length="169" mass="18279">MRRVKPGITTLTTPTGTVTTPTQAAGVLRAQYVSVFTPASNHTPLIPTIHFGTSLTDIEFTSSNVINKLLHLKVNTSTGKDGFQPQVLNGCADELSFPLPMLFSHQFSNSTVPAAWKSGTFYSGMGPLAHSGPATVEGYSTLGYENDTRYVDKTIPNTAVRTWPFFPQV</sequence>
<accession>A0A8T0D4H9</accession>
<dbReference type="EMBL" id="JTDF01017278">
    <property type="protein sequence ID" value="KAF8562763.1"/>
    <property type="molecule type" value="Genomic_DNA"/>
</dbReference>
<dbReference type="Proteomes" id="UP000699462">
    <property type="component" value="Unassembled WGS sequence"/>
</dbReference>
<name>A0A8T0D4H9_9TREM</name>
<organism evidence="1 2">
    <name type="scientific">Paragonimus westermani</name>
    <dbReference type="NCBI Taxonomy" id="34504"/>
    <lineage>
        <taxon>Eukaryota</taxon>
        <taxon>Metazoa</taxon>
        <taxon>Spiralia</taxon>
        <taxon>Lophotrochozoa</taxon>
        <taxon>Platyhelminthes</taxon>
        <taxon>Trematoda</taxon>
        <taxon>Digenea</taxon>
        <taxon>Plagiorchiida</taxon>
        <taxon>Troglotremata</taxon>
        <taxon>Troglotrematidae</taxon>
        <taxon>Paragonimus</taxon>
    </lineage>
</organism>
<gene>
    <name evidence="1" type="ORF">P879_11688</name>
</gene>
<keyword evidence="2" id="KW-1185">Reference proteome</keyword>
<dbReference type="AlphaFoldDB" id="A0A8T0D4H9"/>
<evidence type="ECO:0000313" key="1">
    <source>
        <dbReference type="EMBL" id="KAF8562763.1"/>
    </source>
</evidence>
<dbReference type="OrthoDB" id="6243574at2759"/>